<organism evidence="1 2">
    <name type="scientific">Jannaschia faecimaris</name>
    <dbReference type="NCBI Taxonomy" id="1244108"/>
    <lineage>
        <taxon>Bacteria</taxon>
        <taxon>Pseudomonadati</taxon>
        <taxon>Pseudomonadota</taxon>
        <taxon>Alphaproteobacteria</taxon>
        <taxon>Rhodobacterales</taxon>
        <taxon>Roseobacteraceae</taxon>
        <taxon>Jannaschia</taxon>
    </lineage>
</organism>
<dbReference type="RefSeq" id="WP_092647811.1">
    <property type="nucleotide sequence ID" value="NZ_FNPX01000025.1"/>
</dbReference>
<dbReference type="EMBL" id="FNPX01000025">
    <property type="protein sequence ID" value="SDZ58355.1"/>
    <property type="molecule type" value="Genomic_DNA"/>
</dbReference>
<dbReference type="Proteomes" id="UP000198914">
    <property type="component" value="Unassembled WGS sequence"/>
</dbReference>
<evidence type="ECO:0000313" key="2">
    <source>
        <dbReference type="Proteomes" id="UP000198914"/>
    </source>
</evidence>
<sequence>MNSYRNYSTYAARRYNRSHLIALAGARDGSPAGLRRRELIEEAQQHGRALAERTARLTVVVGHSNGALLAVALAGMGEATAVGHVAPAQPPSAAG</sequence>
<dbReference type="STRING" id="1244108.SAMN05444004_12520"/>
<name>A0A1H3U979_9RHOB</name>
<keyword evidence="2" id="KW-1185">Reference proteome</keyword>
<gene>
    <name evidence="1" type="ORF">SAMN05444004_12520</name>
</gene>
<reference evidence="2" key="1">
    <citation type="submission" date="2016-10" db="EMBL/GenBank/DDBJ databases">
        <authorList>
            <person name="Varghese N."/>
            <person name="Submissions S."/>
        </authorList>
    </citation>
    <scope>NUCLEOTIDE SEQUENCE [LARGE SCALE GENOMIC DNA]</scope>
    <source>
        <strain evidence="2">DSM 100420</strain>
    </source>
</reference>
<dbReference type="AlphaFoldDB" id="A0A1H3U979"/>
<evidence type="ECO:0008006" key="3">
    <source>
        <dbReference type="Google" id="ProtNLM"/>
    </source>
</evidence>
<protein>
    <recommendedName>
        <fullName evidence="3">Alpha/beta hydrolase family protein</fullName>
    </recommendedName>
</protein>
<proteinExistence type="predicted"/>
<accession>A0A1H3U979</accession>
<evidence type="ECO:0000313" key="1">
    <source>
        <dbReference type="EMBL" id="SDZ58355.1"/>
    </source>
</evidence>